<dbReference type="Proteomes" id="UP000663452">
    <property type="component" value="Chromosome"/>
</dbReference>
<proteinExistence type="predicted"/>
<reference evidence="2 3" key="1">
    <citation type="submission" date="2021-02" db="EMBL/GenBank/DDBJ databases">
        <title>Paenibacillus tianjinensis sp. nov.</title>
        <authorList>
            <person name="Liu H."/>
        </authorList>
    </citation>
    <scope>NUCLEOTIDE SEQUENCE [LARGE SCALE GENOMIC DNA]</scope>
    <source>
        <strain evidence="2 3">TB2019</strain>
    </source>
</reference>
<keyword evidence="3" id="KW-1185">Reference proteome</keyword>
<feature type="transmembrane region" description="Helical" evidence="1">
    <location>
        <begin position="21"/>
        <end position="39"/>
    </location>
</feature>
<evidence type="ECO:0000256" key="1">
    <source>
        <dbReference type="SAM" id="Phobius"/>
    </source>
</evidence>
<keyword evidence="1" id="KW-0472">Membrane</keyword>
<evidence type="ECO:0000313" key="3">
    <source>
        <dbReference type="Proteomes" id="UP000663452"/>
    </source>
</evidence>
<keyword evidence="1" id="KW-0812">Transmembrane</keyword>
<sequence>MMTIKGAKELMGNLDFDGENFAGALLLVIVIALLIYGSTDIKDLTAAPTSD</sequence>
<accession>A0ABX7LIU5</accession>
<keyword evidence="1" id="KW-1133">Transmembrane helix</keyword>
<organism evidence="2 3">
    <name type="scientific">Paenibacillus tianjinensis</name>
    <dbReference type="NCBI Taxonomy" id="2810347"/>
    <lineage>
        <taxon>Bacteria</taxon>
        <taxon>Bacillati</taxon>
        <taxon>Bacillota</taxon>
        <taxon>Bacilli</taxon>
        <taxon>Bacillales</taxon>
        <taxon>Paenibacillaceae</taxon>
        <taxon>Paenibacillus</taxon>
    </lineage>
</organism>
<dbReference type="EMBL" id="CP070969">
    <property type="protein sequence ID" value="QSF48023.1"/>
    <property type="molecule type" value="Genomic_DNA"/>
</dbReference>
<protein>
    <submittedName>
        <fullName evidence="2">Uncharacterized protein</fullName>
    </submittedName>
</protein>
<name>A0ABX7LIU5_9BACL</name>
<evidence type="ECO:0000313" key="2">
    <source>
        <dbReference type="EMBL" id="QSF48023.1"/>
    </source>
</evidence>
<gene>
    <name evidence="2" type="ORF">JRJ22_23455</name>
</gene>
<dbReference type="RefSeq" id="WP_206105364.1">
    <property type="nucleotide sequence ID" value="NZ_CP070969.1"/>
</dbReference>